<keyword evidence="2" id="KW-1185">Reference proteome</keyword>
<reference evidence="1 2" key="1">
    <citation type="submission" date="2019-07" db="EMBL/GenBank/DDBJ databases">
        <title>Genomic Encyclopedia of Type Strains, Phase I: the one thousand microbial genomes (KMG-I) project.</title>
        <authorList>
            <person name="Kyrpides N."/>
        </authorList>
    </citation>
    <scope>NUCLEOTIDE SEQUENCE [LARGE SCALE GENOMIC DNA]</scope>
    <source>
        <strain evidence="1 2">DSM 16647</strain>
    </source>
</reference>
<gene>
    <name evidence="1" type="ORF">LZ11_01549</name>
</gene>
<dbReference type="GO" id="GO:0016740">
    <property type="term" value="F:transferase activity"/>
    <property type="evidence" value="ECO:0007669"/>
    <property type="project" value="UniProtKB-KW"/>
</dbReference>
<proteinExistence type="predicted"/>
<dbReference type="FunFam" id="3.40.50.880:FF:000030">
    <property type="entry name" value="Gamma-glutamyl-gamma-aminobutyrate hydrolase PuuD"/>
    <property type="match status" value="1"/>
</dbReference>
<dbReference type="OrthoDB" id="9813383at2"/>
<evidence type="ECO:0000313" key="1">
    <source>
        <dbReference type="EMBL" id="TYP53308.1"/>
    </source>
</evidence>
<dbReference type="Gene3D" id="3.40.50.880">
    <property type="match status" value="1"/>
</dbReference>
<dbReference type="GO" id="GO:0006598">
    <property type="term" value="P:polyamine catabolic process"/>
    <property type="evidence" value="ECO:0007669"/>
    <property type="project" value="TreeGrafter"/>
</dbReference>
<dbReference type="Proteomes" id="UP000322294">
    <property type="component" value="Unassembled WGS sequence"/>
</dbReference>
<dbReference type="InterPro" id="IPR029062">
    <property type="entry name" value="Class_I_gatase-like"/>
</dbReference>
<dbReference type="Pfam" id="PF07722">
    <property type="entry name" value="Peptidase_C26"/>
    <property type="match status" value="1"/>
</dbReference>
<protein>
    <submittedName>
        <fullName evidence="1">Putative glutamine amidotransferase</fullName>
    </submittedName>
</protein>
<dbReference type="PANTHER" id="PTHR43235">
    <property type="entry name" value="GLUTAMINE AMIDOTRANSFERASE PB2B2.05-RELATED"/>
    <property type="match status" value="1"/>
</dbReference>
<dbReference type="InterPro" id="IPR011697">
    <property type="entry name" value="Peptidase_C26"/>
</dbReference>
<organism evidence="1 2">
    <name type="scientific">Thermosediminibacter litoriperuensis</name>
    <dbReference type="NCBI Taxonomy" id="291989"/>
    <lineage>
        <taxon>Bacteria</taxon>
        <taxon>Bacillati</taxon>
        <taxon>Bacillota</taxon>
        <taxon>Clostridia</taxon>
        <taxon>Thermosediminibacterales</taxon>
        <taxon>Thermosediminibacteraceae</taxon>
        <taxon>Thermosediminibacter</taxon>
    </lineage>
</organism>
<name>A0A5S5APR4_9FIRM</name>
<dbReference type="EMBL" id="VNHO01000015">
    <property type="protein sequence ID" value="TYP53308.1"/>
    <property type="molecule type" value="Genomic_DNA"/>
</dbReference>
<dbReference type="InterPro" id="IPR044668">
    <property type="entry name" value="PuuD-like"/>
</dbReference>
<dbReference type="GO" id="GO:0033969">
    <property type="term" value="F:gamma-glutamyl-gamma-aminobutyrate hydrolase activity"/>
    <property type="evidence" value="ECO:0007669"/>
    <property type="project" value="TreeGrafter"/>
</dbReference>
<keyword evidence="1" id="KW-0315">Glutamine amidotransferase</keyword>
<dbReference type="CDD" id="cd01745">
    <property type="entry name" value="GATase1_2"/>
    <property type="match status" value="1"/>
</dbReference>
<dbReference type="AlphaFoldDB" id="A0A5S5APR4"/>
<dbReference type="PROSITE" id="PS51273">
    <property type="entry name" value="GATASE_TYPE_1"/>
    <property type="match status" value="1"/>
</dbReference>
<sequence>MKPLIAITCSLADERIFLNHGYYRAVERAGGIPVTVPPLGREQDLGELLERVDGLLLSGGPDVDPRHFNESPRPGLGEINPKRDAAELYLCREAVRRKKPVFGICRGMQVINIALGGSVYQDIGLEIVKPLKHRQEAPRWYGSHEVRVEKDSMLYGLFKGEKLLVNSFHHQALKDIARPLKPAAFAPDGVVEAVEGVSEDAFLVGVQWHPEEMWEVYPEQLELFKSFVEAAARINE</sequence>
<dbReference type="PANTHER" id="PTHR43235:SF1">
    <property type="entry name" value="GLUTAMINE AMIDOTRANSFERASE PB2B2.05-RELATED"/>
    <property type="match status" value="1"/>
</dbReference>
<comment type="caution">
    <text evidence="1">The sequence shown here is derived from an EMBL/GenBank/DDBJ whole genome shotgun (WGS) entry which is preliminary data.</text>
</comment>
<dbReference type="GO" id="GO:0005829">
    <property type="term" value="C:cytosol"/>
    <property type="evidence" value="ECO:0007669"/>
    <property type="project" value="TreeGrafter"/>
</dbReference>
<dbReference type="RefSeq" id="WP_148867296.1">
    <property type="nucleotide sequence ID" value="NZ_VNHO01000015.1"/>
</dbReference>
<evidence type="ECO:0000313" key="2">
    <source>
        <dbReference type="Proteomes" id="UP000322294"/>
    </source>
</evidence>
<keyword evidence="1" id="KW-0808">Transferase</keyword>
<dbReference type="SUPFAM" id="SSF52317">
    <property type="entry name" value="Class I glutamine amidotransferase-like"/>
    <property type="match status" value="1"/>
</dbReference>
<accession>A0A5S5APR4</accession>